<proteinExistence type="predicted"/>
<dbReference type="EMBL" id="PFMG01000030">
    <property type="protein sequence ID" value="PIY99839.1"/>
    <property type="molecule type" value="Genomic_DNA"/>
</dbReference>
<organism evidence="4 5">
    <name type="scientific">Huberarchaeum crystalense</name>
    <dbReference type="NCBI Taxonomy" id="2014257"/>
    <lineage>
        <taxon>Archaea</taxon>
        <taxon>Candidatus Huberarchaeota</taxon>
        <taxon>Candidatus Huberarchaeia</taxon>
        <taxon>Candidatus Huberarchaeales</taxon>
        <taxon>Candidatus Huberarchaeaceae</taxon>
        <taxon>Candidatus Huberarchaeum</taxon>
    </lineage>
</organism>
<evidence type="ECO:0000259" key="3">
    <source>
        <dbReference type="Pfam" id="PF13546"/>
    </source>
</evidence>
<dbReference type="AlphaFoldDB" id="A0A2H9P8M9"/>
<comment type="caution">
    <text evidence="4">The sequence shown here is derived from an EMBL/GenBank/DDBJ whole genome shotgun (WGS) entry which is preliminary data.</text>
</comment>
<protein>
    <submittedName>
        <fullName evidence="4">IS701 family transposase</fullName>
    </submittedName>
</protein>
<keyword evidence="2" id="KW-0812">Transmembrane</keyword>
<dbReference type="Proteomes" id="UP000228874">
    <property type="component" value="Unassembled WGS sequence"/>
</dbReference>
<evidence type="ECO:0000313" key="5">
    <source>
        <dbReference type="Proteomes" id="UP000228874"/>
    </source>
</evidence>
<name>A0A2H9P8M9_HUBC1</name>
<evidence type="ECO:0000313" key="4">
    <source>
        <dbReference type="EMBL" id="PIY99839.1"/>
    </source>
</evidence>
<dbReference type="InterPro" id="IPR038721">
    <property type="entry name" value="IS701-like_DDE_dom"/>
</dbReference>
<feature type="transmembrane region" description="Helical" evidence="2">
    <location>
        <begin position="385"/>
        <end position="404"/>
    </location>
</feature>
<reference evidence="5" key="1">
    <citation type="submission" date="2017-09" db="EMBL/GenBank/DDBJ databases">
        <title>Depth-based differentiation of microbial function through sediment-hosted aquifers and enrichment of novel symbionts in the deep terrestrial subsurface.</title>
        <authorList>
            <person name="Probst A.J."/>
            <person name="Ladd B."/>
            <person name="Jarett J.K."/>
            <person name="Geller-Mcgrath D.E."/>
            <person name="Sieber C.M.K."/>
            <person name="Emerson J.B."/>
            <person name="Anantharaman K."/>
            <person name="Thomas B.C."/>
            <person name="Malmstrom R."/>
            <person name="Stieglmeier M."/>
            <person name="Klingl A."/>
            <person name="Woyke T."/>
            <person name="Ryan C.M."/>
            <person name="Banfield J.F."/>
        </authorList>
    </citation>
    <scope>NUCLEOTIDE SEQUENCE [LARGE SCALE GENOMIC DNA]</scope>
</reference>
<dbReference type="InterPro" id="IPR039365">
    <property type="entry name" value="IS701-like"/>
</dbReference>
<accession>A0A2H9P8M9</accession>
<keyword evidence="2" id="KW-0472">Membrane</keyword>
<gene>
    <name evidence="4" type="ORF">COY63_01385</name>
</gene>
<feature type="domain" description="Transposase IS701-like DDE" evidence="3">
    <location>
        <begin position="40"/>
        <end position="284"/>
    </location>
</feature>
<evidence type="ECO:0000256" key="1">
    <source>
        <dbReference type="SAM" id="MobiDB-lite"/>
    </source>
</evidence>
<dbReference type="InterPro" id="IPR012337">
    <property type="entry name" value="RNaseH-like_sf"/>
</dbReference>
<dbReference type="SUPFAM" id="SSF53098">
    <property type="entry name" value="Ribonuclease H-like"/>
    <property type="match status" value="1"/>
</dbReference>
<sequence>MGICLLLLCFLLESADLDDIAEKFGNFHKRFSKFFRTKTRDASERAKQYTQGLFSKKCENMVEFSKVVPGSDNQSLQHFISNSPWCAEALIIEIQEEVIELIGDAEHGSIHADEKGVPKEGKSSVGAMRQYCGNLGKVDNCQVGVFLGYVNSTNYCRSLIDKRLYLPEKWIRDMERRRKCGVPDDIKFKTKAELALEMIINFKNRGFPFGWVGFDGHYGEQPEFLDGLDEKGIIYCGDVPCNTRVWLEKPKIEVPQRKGNRGRKPTKKKLVEGEPQPVKVQKINPGKVHHTILRDTEKGELRANMSFLRVYPAREGLPGKETWLIIRKDEGIDRTKYQLSNAPADTSIKRLAEMSCARFWIERMLEDANGVGGLSDYEVRSWKGWHHHMTMCLLVMLFLLTILIDKCVKAPMLTFYDVREILEVILPKKEITKEMVIKIIRNKHKARASAKRSHHKRNKRKNP</sequence>
<dbReference type="Pfam" id="PF13546">
    <property type="entry name" value="DDE_5"/>
    <property type="match status" value="1"/>
</dbReference>
<feature type="region of interest" description="Disordered" evidence="1">
    <location>
        <begin position="443"/>
        <end position="463"/>
    </location>
</feature>
<dbReference type="PANTHER" id="PTHR33627">
    <property type="entry name" value="TRANSPOSASE"/>
    <property type="match status" value="1"/>
</dbReference>
<keyword evidence="2" id="KW-1133">Transmembrane helix</keyword>
<evidence type="ECO:0000256" key="2">
    <source>
        <dbReference type="SAM" id="Phobius"/>
    </source>
</evidence>
<dbReference type="PANTHER" id="PTHR33627:SF1">
    <property type="entry name" value="TRANSPOSASE"/>
    <property type="match status" value="1"/>
</dbReference>
<dbReference type="NCBIfam" id="NF033540">
    <property type="entry name" value="transpos_IS701"/>
    <property type="match status" value="1"/>
</dbReference>